<dbReference type="KEGG" id="ttp:E6P07_10625"/>
<dbReference type="OrthoDB" id="3638769at2"/>
<evidence type="ECO:0000313" key="3">
    <source>
        <dbReference type="Proteomes" id="UP000426424"/>
    </source>
</evidence>
<dbReference type="Proteomes" id="UP000426424">
    <property type="component" value="Chromosome"/>
</dbReference>
<reference evidence="2 3" key="1">
    <citation type="submission" date="2019-12" db="EMBL/GenBank/DDBJ databases">
        <title>The complete genome of the thermophilic, anoxygenic phototrophic gammaproteobacterium Thermochromatium tepidum.</title>
        <authorList>
            <person name="Sattley W.M."/>
            <person name="Swingley W.D."/>
            <person name="Burchell B.M."/>
            <person name="Gurbani S.A."/>
            <person name="Kujawa C.M."/>
            <person name="Nuccio D.A."/>
            <person name="Schladweiler J."/>
            <person name="Shaffer K.N."/>
            <person name="Stokes L.M."/>
            <person name="Touchman J.W."/>
            <person name="Blankenship R.E."/>
            <person name="Madigan M.T."/>
        </authorList>
    </citation>
    <scope>NUCLEOTIDE SEQUENCE [LARGE SCALE GENOMIC DNA]</scope>
    <source>
        <strain evidence="2 3">ATCC 43061</strain>
    </source>
</reference>
<dbReference type="EMBL" id="CP039268">
    <property type="protein sequence ID" value="QGU33385.1"/>
    <property type="molecule type" value="Genomic_DNA"/>
</dbReference>
<name>A0A6I6E366_THETI</name>
<proteinExistence type="predicted"/>
<accession>A0A6I6E366</accession>
<feature type="compositionally biased region" description="Polar residues" evidence="1">
    <location>
        <begin position="1"/>
        <end position="15"/>
    </location>
</feature>
<sequence>MANVLSKLSDSSPRSKTPPRRIAARVLGEHLVERRLDRAAALELTPTNQPVSRSLSQATSIRNLFAEFAGCLLAAREADQGSFE</sequence>
<gene>
    <name evidence="2" type="ORF">E6P07_10625</name>
</gene>
<organism evidence="2 3">
    <name type="scientific">Thermochromatium tepidum ATCC 43061</name>
    <dbReference type="NCBI Taxonomy" id="316276"/>
    <lineage>
        <taxon>Bacteria</taxon>
        <taxon>Pseudomonadati</taxon>
        <taxon>Pseudomonadota</taxon>
        <taxon>Gammaproteobacteria</taxon>
        <taxon>Chromatiales</taxon>
        <taxon>Chromatiaceae</taxon>
        <taxon>Thermochromatium</taxon>
    </lineage>
</organism>
<evidence type="ECO:0000313" key="2">
    <source>
        <dbReference type="EMBL" id="QGU33385.1"/>
    </source>
</evidence>
<evidence type="ECO:0000256" key="1">
    <source>
        <dbReference type="SAM" id="MobiDB-lite"/>
    </source>
</evidence>
<keyword evidence="3" id="KW-1185">Reference proteome</keyword>
<dbReference type="RefSeq" id="WP_153975577.1">
    <property type="nucleotide sequence ID" value="NZ_CP039268.1"/>
</dbReference>
<dbReference type="AlphaFoldDB" id="A0A6I6E366"/>
<protein>
    <submittedName>
        <fullName evidence="2">Uncharacterized protein</fullName>
    </submittedName>
</protein>
<feature type="region of interest" description="Disordered" evidence="1">
    <location>
        <begin position="1"/>
        <end position="23"/>
    </location>
</feature>